<sequence length="286" mass="30380">MEAVVRHRHFTRAAEELHVAQSALSHQIRQLERELGISLFERSSRRVAPTDAGLAVAARARRVFAELDAARQEVDEFRGVLRGHIRIGALVPAGGVDVLGLLARFGRAHPGVEIALREGIAAEMFRRIADDELDAAFCLLAGEVPAGCTVDPLGHDEVVAAFAPDRAPAAPRVTVADLGREPIVSTHRGSAITTVLAGLFAEAGRPLRLALESGDPFLLRSLAARGFATAILPRSLTAVPGPELAVRGLDPAVRVPVALVSRRDRAAPPAARAFIEFVRREAASGG</sequence>
<dbReference type="SUPFAM" id="SSF46785">
    <property type="entry name" value="Winged helix' DNA-binding domain"/>
    <property type="match status" value="1"/>
</dbReference>
<reference evidence="7" key="1">
    <citation type="journal article" date="2019" name="Int. J. Syst. Evol. Microbiol.">
        <title>The Global Catalogue of Microorganisms (GCM) 10K type strain sequencing project: providing services to taxonomists for standard genome sequencing and annotation.</title>
        <authorList>
            <consortium name="The Broad Institute Genomics Platform"/>
            <consortium name="The Broad Institute Genome Sequencing Center for Infectious Disease"/>
            <person name="Wu L."/>
            <person name="Ma J."/>
        </authorList>
    </citation>
    <scope>NUCLEOTIDE SEQUENCE [LARGE SCALE GENOMIC DNA]</scope>
    <source>
        <strain evidence="7">JCM 18302</strain>
    </source>
</reference>
<dbReference type="SUPFAM" id="SSF53850">
    <property type="entry name" value="Periplasmic binding protein-like II"/>
    <property type="match status" value="1"/>
</dbReference>
<keyword evidence="3" id="KW-0238">DNA-binding</keyword>
<evidence type="ECO:0000256" key="3">
    <source>
        <dbReference type="ARBA" id="ARBA00023125"/>
    </source>
</evidence>
<dbReference type="Pfam" id="PF00126">
    <property type="entry name" value="HTH_1"/>
    <property type="match status" value="1"/>
</dbReference>
<dbReference type="InterPro" id="IPR036390">
    <property type="entry name" value="WH_DNA-bd_sf"/>
</dbReference>
<evidence type="ECO:0000313" key="7">
    <source>
        <dbReference type="Proteomes" id="UP001500804"/>
    </source>
</evidence>
<evidence type="ECO:0000256" key="4">
    <source>
        <dbReference type="ARBA" id="ARBA00023163"/>
    </source>
</evidence>
<organism evidence="6 7">
    <name type="scientific">Pseudonocardia adelaidensis</name>
    <dbReference type="NCBI Taxonomy" id="648754"/>
    <lineage>
        <taxon>Bacteria</taxon>
        <taxon>Bacillati</taxon>
        <taxon>Actinomycetota</taxon>
        <taxon>Actinomycetes</taxon>
        <taxon>Pseudonocardiales</taxon>
        <taxon>Pseudonocardiaceae</taxon>
        <taxon>Pseudonocardia</taxon>
    </lineage>
</organism>
<accession>A0ABP9P2G2</accession>
<keyword evidence="7" id="KW-1185">Reference proteome</keyword>
<evidence type="ECO:0000256" key="2">
    <source>
        <dbReference type="ARBA" id="ARBA00023015"/>
    </source>
</evidence>
<feature type="domain" description="HTH lysR-type" evidence="5">
    <location>
        <begin position="1"/>
        <end position="50"/>
    </location>
</feature>
<dbReference type="CDD" id="cd05466">
    <property type="entry name" value="PBP2_LTTR_substrate"/>
    <property type="match status" value="1"/>
</dbReference>
<proteinExistence type="inferred from homology"/>
<dbReference type="Gene3D" id="1.10.10.10">
    <property type="entry name" value="Winged helix-like DNA-binding domain superfamily/Winged helix DNA-binding domain"/>
    <property type="match status" value="1"/>
</dbReference>
<protein>
    <submittedName>
        <fullName evidence="6">LysR substrate-binding domain-containing protein</fullName>
    </submittedName>
</protein>
<evidence type="ECO:0000313" key="6">
    <source>
        <dbReference type="EMBL" id="GAA5137753.1"/>
    </source>
</evidence>
<dbReference type="Pfam" id="PF03466">
    <property type="entry name" value="LysR_substrate"/>
    <property type="match status" value="1"/>
</dbReference>
<gene>
    <name evidence="6" type="ORF">GCM10023320_71090</name>
</gene>
<dbReference type="PROSITE" id="PS50931">
    <property type="entry name" value="HTH_LYSR"/>
    <property type="match status" value="1"/>
</dbReference>
<comment type="similarity">
    <text evidence="1">Belongs to the LysR transcriptional regulatory family.</text>
</comment>
<evidence type="ECO:0000259" key="5">
    <source>
        <dbReference type="PROSITE" id="PS50931"/>
    </source>
</evidence>
<dbReference type="PANTHER" id="PTHR30419">
    <property type="entry name" value="HTH-TYPE TRANSCRIPTIONAL REGULATOR YBHD"/>
    <property type="match status" value="1"/>
</dbReference>
<dbReference type="InterPro" id="IPR050950">
    <property type="entry name" value="HTH-type_LysR_regulators"/>
</dbReference>
<dbReference type="InterPro" id="IPR036388">
    <property type="entry name" value="WH-like_DNA-bd_sf"/>
</dbReference>
<dbReference type="InterPro" id="IPR000847">
    <property type="entry name" value="LysR_HTH_N"/>
</dbReference>
<dbReference type="Gene3D" id="3.40.190.290">
    <property type="match status" value="1"/>
</dbReference>
<dbReference type="Proteomes" id="UP001500804">
    <property type="component" value="Unassembled WGS sequence"/>
</dbReference>
<keyword evidence="4" id="KW-0804">Transcription</keyword>
<dbReference type="EMBL" id="BAABJO010000038">
    <property type="protein sequence ID" value="GAA5137753.1"/>
    <property type="molecule type" value="Genomic_DNA"/>
</dbReference>
<dbReference type="InterPro" id="IPR005119">
    <property type="entry name" value="LysR_subst-bd"/>
</dbReference>
<keyword evidence="2" id="KW-0805">Transcription regulation</keyword>
<dbReference type="PRINTS" id="PR00039">
    <property type="entry name" value="HTHLYSR"/>
</dbReference>
<comment type="caution">
    <text evidence="6">The sequence shown here is derived from an EMBL/GenBank/DDBJ whole genome shotgun (WGS) entry which is preliminary data.</text>
</comment>
<name>A0ABP9P2G2_9PSEU</name>
<evidence type="ECO:0000256" key="1">
    <source>
        <dbReference type="ARBA" id="ARBA00009437"/>
    </source>
</evidence>